<name>A0A1R3KTF9_9ROSI</name>
<reference evidence="3" key="1">
    <citation type="submission" date="2013-09" db="EMBL/GenBank/DDBJ databases">
        <title>Corchorus olitorius genome sequencing.</title>
        <authorList>
            <person name="Alam M."/>
            <person name="Haque M.S."/>
            <person name="Islam M.S."/>
            <person name="Emdad E.M."/>
            <person name="Islam M.M."/>
            <person name="Ahmed B."/>
            <person name="Halim A."/>
            <person name="Hossen Q.M.M."/>
            <person name="Hossain M.Z."/>
            <person name="Ahmed R."/>
            <person name="Khan M.M."/>
            <person name="Islam R."/>
            <person name="Rashid M.M."/>
            <person name="Khan S.A."/>
            <person name="Rahman M.S."/>
            <person name="Alam M."/>
            <person name="Yahiya A.S."/>
            <person name="Khan M.S."/>
            <person name="Azam M.S."/>
            <person name="Haque T."/>
            <person name="Lashkar M.Z.H."/>
            <person name="Akhand A.I."/>
            <person name="Morshed G."/>
            <person name="Roy S."/>
            <person name="Uddin K.S."/>
            <person name="Rabeya T."/>
            <person name="Hossain A.S."/>
            <person name="Chowdhury A."/>
            <person name="Snigdha A.R."/>
            <person name="Mortoza M.S."/>
            <person name="Matin S.A."/>
            <person name="Hoque S.M.E."/>
            <person name="Islam M.K."/>
            <person name="Roy D.K."/>
            <person name="Haider R."/>
            <person name="Moosa M.M."/>
            <person name="Elias S.M."/>
            <person name="Hasan A.M."/>
            <person name="Jahan S."/>
            <person name="Shafiuddin M."/>
            <person name="Mahmood N."/>
            <person name="Shommy N.S."/>
        </authorList>
    </citation>
    <scope>NUCLEOTIDE SEQUENCE [LARGE SCALE GENOMIC DNA]</scope>
    <source>
        <strain evidence="3">cv. O-4</strain>
    </source>
</reference>
<comment type="caution">
    <text evidence="2">The sequence shown here is derived from an EMBL/GenBank/DDBJ whole genome shotgun (WGS) entry which is preliminary data.</text>
</comment>
<keyword evidence="3" id="KW-1185">Reference proteome</keyword>
<evidence type="ECO:0000313" key="3">
    <source>
        <dbReference type="Proteomes" id="UP000187203"/>
    </source>
</evidence>
<organism evidence="2 3">
    <name type="scientific">Corchorus olitorius</name>
    <dbReference type="NCBI Taxonomy" id="93759"/>
    <lineage>
        <taxon>Eukaryota</taxon>
        <taxon>Viridiplantae</taxon>
        <taxon>Streptophyta</taxon>
        <taxon>Embryophyta</taxon>
        <taxon>Tracheophyta</taxon>
        <taxon>Spermatophyta</taxon>
        <taxon>Magnoliopsida</taxon>
        <taxon>eudicotyledons</taxon>
        <taxon>Gunneridae</taxon>
        <taxon>Pentapetalae</taxon>
        <taxon>rosids</taxon>
        <taxon>malvids</taxon>
        <taxon>Malvales</taxon>
        <taxon>Malvaceae</taxon>
        <taxon>Grewioideae</taxon>
        <taxon>Apeibeae</taxon>
        <taxon>Corchorus</taxon>
    </lineage>
</organism>
<feature type="region of interest" description="Disordered" evidence="1">
    <location>
        <begin position="37"/>
        <end position="67"/>
    </location>
</feature>
<feature type="region of interest" description="Disordered" evidence="1">
    <location>
        <begin position="1"/>
        <end position="20"/>
    </location>
</feature>
<accession>A0A1R3KTF9</accession>
<dbReference type="AlphaFoldDB" id="A0A1R3KTF9"/>
<sequence length="252" mass="28197">MKKRAPLMKPIGGLRGDKQGFCSGGGVKQSICESKVAQKHAAPSSDGEDAKNSITTRKRKVRSKPNKEVANINSKNVKANNNLPWMLHHFSAQLQVHSEQVVASNPMDAGSPSYSPDPIAKIVEYDQQLKLKAKVTTACKTAPPSSKEINIQKEIDEHLAKVAALRTELSDLAKQRETSIIEECNQILEEAKELNKSKSDFLEVNKEKDYFDNLLIGFDNLLIGMEDECKLWRNYLPEILNPEVLENEKKNE</sequence>
<dbReference type="EMBL" id="AWUE01011882">
    <property type="protein sequence ID" value="OMP10356.1"/>
    <property type="molecule type" value="Genomic_DNA"/>
</dbReference>
<dbReference type="Proteomes" id="UP000187203">
    <property type="component" value="Unassembled WGS sequence"/>
</dbReference>
<proteinExistence type="predicted"/>
<evidence type="ECO:0000256" key="1">
    <source>
        <dbReference type="SAM" id="MobiDB-lite"/>
    </source>
</evidence>
<gene>
    <name evidence="2" type="ORF">COLO4_04577</name>
</gene>
<protein>
    <submittedName>
        <fullName evidence="2">Uncharacterized protein</fullName>
    </submittedName>
</protein>
<evidence type="ECO:0000313" key="2">
    <source>
        <dbReference type="EMBL" id="OMP10356.1"/>
    </source>
</evidence>